<dbReference type="SUPFAM" id="SSF52540">
    <property type="entry name" value="P-loop containing nucleoside triphosphate hydrolases"/>
    <property type="match status" value="1"/>
</dbReference>
<dbReference type="Proteomes" id="UP000525652">
    <property type="component" value="Unassembled WGS sequence"/>
</dbReference>
<dbReference type="EMBL" id="JACHVA010000016">
    <property type="protein sequence ID" value="MBC2600379.1"/>
    <property type="molecule type" value="Genomic_DNA"/>
</dbReference>
<evidence type="ECO:0000259" key="3">
    <source>
        <dbReference type="Pfam" id="PF00005"/>
    </source>
</evidence>
<gene>
    <name evidence="4" type="ORF">H5P30_01140</name>
</gene>
<keyword evidence="5" id="KW-1185">Reference proteome</keyword>
<evidence type="ECO:0000256" key="2">
    <source>
        <dbReference type="ARBA" id="ARBA00022840"/>
    </source>
</evidence>
<keyword evidence="1" id="KW-0547">Nucleotide-binding</keyword>
<evidence type="ECO:0000313" key="4">
    <source>
        <dbReference type="EMBL" id="MBC2600379.1"/>
    </source>
</evidence>
<dbReference type="Pfam" id="PF00005">
    <property type="entry name" value="ABC_tran"/>
    <property type="match status" value="1"/>
</dbReference>
<evidence type="ECO:0000313" key="5">
    <source>
        <dbReference type="Proteomes" id="UP000525652"/>
    </source>
</evidence>
<dbReference type="GO" id="GO:0016887">
    <property type="term" value="F:ATP hydrolysis activity"/>
    <property type="evidence" value="ECO:0007669"/>
    <property type="project" value="InterPro"/>
</dbReference>
<dbReference type="PANTHER" id="PTHR43158">
    <property type="entry name" value="SKFA PEPTIDE EXPORT ATP-BINDING PROTEIN SKFE"/>
    <property type="match status" value="1"/>
</dbReference>
<dbReference type="PANTHER" id="PTHR43158:SF2">
    <property type="entry name" value="SKFA PEPTIDE EXPORT ATP-BINDING PROTEIN SKFE"/>
    <property type="match status" value="1"/>
</dbReference>
<dbReference type="GO" id="GO:0005524">
    <property type="term" value="F:ATP binding"/>
    <property type="evidence" value="ECO:0007669"/>
    <property type="project" value="UniProtKB-KW"/>
</dbReference>
<evidence type="ECO:0000256" key="1">
    <source>
        <dbReference type="ARBA" id="ARBA00022741"/>
    </source>
</evidence>
<keyword evidence="2 4" id="KW-0067">ATP-binding</keyword>
<name>A0A7X1E2X8_9BACT</name>
<dbReference type="Gene3D" id="3.40.50.300">
    <property type="entry name" value="P-loop containing nucleotide triphosphate hydrolases"/>
    <property type="match status" value="1"/>
</dbReference>
<dbReference type="AlphaFoldDB" id="A0A7X1E2X8"/>
<dbReference type="InterPro" id="IPR027417">
    <property type="entry name" value="P-loop_NTPase"/>
</dbReference>
<accession>A0A7X1E2X8</accession>
<organism evidence="4 5">
    <name type="scientific">Puniceicoccus vermicola</name>
    <dbReference type="NCBI Taxonomy" id="388746"/>
    <lineage>
        <taxon>Bacteria</taxon>
        <taxon>Pseudomonadati</taxon>
        <taxon>Verrucomicrobiota</taxon>
        <taxon>Opitutia</taxon>
        <taxon>Puniceicoccales</taxon>
        <taxon>Puniceicoccaceae</taxon>
        <taxon>Puniceicoccus</taxon>
    </lineage>
</organism>
<comment type="caution">
    <text evidence="4">The sequence shown here is derived from an EMBL/GenBank/DDBJ whole genome shotgun (WGS) entry which is preliminary data.</text>
</comment>
<protein>
    <submittedName>
        <fullName evidence="4">ATP-binding cassette domain-containing protein</fullName>
    </submittedName>
</protein>
<reference evidence="4 5" key="1">
    <citation type="submission" date="2020-07" db="EMBL/GenBank/DDBJ databases">
        <authorList>
            <person name="Feng X."/>
        </authorList>
    </citation>
    <scope>NUCLEOTIDE SEQUENCE [LARGE SCALE GENOMIC DNA]</scope>
    <source>
        <strain evidence="4 5">JCM14086</strain>
    </source>
</reference>
<dbReference type="InterPro" id="IPR003439">
    <property type="entry name" value="ABC_transporter-like_ATP-bd"/>
</dbReference>
<feature type="domain" description="ABC transporter" evidence="3">
    <location>
        <begin position="18"/>
        <end position="75"/>
    </location>
</feature>
<dbReference type="RefSeq" id="WP_185691128.1">
    <property type="nucleotide sequence ID" value="NZ_JACHVA010000016.1"/>
</dbReference>
<proteinExistence type="predicted"/>
<sequence>MSLEVKGLGKRYGRQWVLRDIDWCPEPGTISALIGMNGAGKTTLLNLLAGLYVGSCGEVRLAGFPLRRHQVALRRKLFFIPDIR</sequence>